<evidence type="ECO:0000256" key="3">
    <source>
        <dbReference type="SAM" id="SignalP"/>
    </source>
</evidence>
<name>A0A2N3PSP5_9PROT</name>
<dbReference type="GO" id="GO:0015920">
    <property type="term" value="P:lipopolysaccharide transport"/>
    <property type="evidence" value="ECO:0007669"/>
    <property type="project" value="TreeGrafter"/>
</dbReference>
<feature type="compositionally biased region" description="Low complexity" evidence="2">
    <location>
        <begin position="320"/>
        <end position="341"/>
    </location>
</feature>
<dbReference type="RefSeq" id="WP_101251695.1">
    <property type="nucleotide sequence ID" value="NZ_PIUM01000020.1"/>
</dbReference>
<comment type="caution">
    <text evidence="5">The sequence shown here is derived from an EMBL/GenBank/DDBJ whole genome shotgun (WGS) entry which is preliminary data.</text>
</comment>
<evidence type="ECO:0000259" key="4">
    <source>
        <dbReference type="Pfam" id="PF03968"/>
    </source>
</evidence>
<feature type="region of interest" description="Disordered" evidence="2">
    <location>
        <begin position="100"/>
        <end position="132"/>
    </location>
</feature>
<dbReference type="EMBL" id="PIUM01000020">
    <property type="protein sequence ID" value="PKU23425.1"/>
    <property type="molecule type" value="Genomic_DNA"/>
</dbReference>
<dbReference type="GO" id="GO:0017089">
    <property type="term" value="F:glycolipid transfer activity"/>
    <property type="evidence" value="ECO:0007669"/>
    <property type="project" value="TreeGrafter"/>
</dbReference>
<feature type="domain" description="Organic solvent tolerance-like N-terminal" evidence="4">
    <location>
        <begin position="186"/>
        <end position="290"/>
    </location>
</feature>
<accession>A0A2N3PSP5</accession>
<dbReference type="AlphaFoldDB" id="A0A2N3PSP5"/>
<feature type="compositionally biased region" description="Pro residues" evidence="2">
    <location>
        <begin position="105"/>
        <end position="123"/>
    </location>
</feature>
<evidence type="ECO:0000313" key="5">
    <source>
        <dbReference type="EMBL" id="PKU23425.1"/>
    </source>
</evidence>
<dbReference type="InterPro" id="IPR005653">
    <property type="entry name" value="OstA-like_N"/>
</dbReference>
<dbReference type="Gene3D" id="2.60.450.10">
    <property type="entry name" value="Lipopolysaccharide (LPS) transport protein A like domain"/>
    <property type="match status" value="2"/>
</dbReference>
<keyword evidence="1 3" id="KW-0732">Signal</keyword>
<proteinExistence type="predicted"/>
<dbReference type="Pfam" id="PF03968">
    <property type="entry name" value="LptD_N"/>
    <property type="match status" value="1"/>
</dbReference>
<dbReference type="Proteomes" id="UP000233293">
    <property type="component" value="Unassembled WGS sequence"/>
</dbReference>
<dbReference type="PANTHER" id="PTHR36504:SF1">
    <property type="entry name" value="LIPOPOLYSACCHARIDE EXPORT SYSTEM PROTEIN LPTA"/>
    <property type="match status" value="1"/>
</dbReference>
<feature type="chain" id="PRO_5014781541" description="Organic solvent tolerance-like N-terminal domain-containing protein" evidence="3">
    <location>
        <begin position="28"/>
        <end position="349"/>
    </location>
</feature>
<dbReference type="InterPro" id="IPR052037">
    <property type="entry name" value="LPS_export_LptA"/>
</dbReference>
<feature type="region of interest" description="Disordered" evidence="2">
    <location>
        <begin position="313"/>
        <end position="349"/>
    </location>
</feature>
<organism evidence="5 6">
    <name type="scientific">Telmatospirillum siberiense</name>
    <dbReference type="NCBI Taxonomy" id="382514"/>
    <lineage>
        <taxon>Bacteria</taxon>
        <taxon>Pseudomonadati</taxon>
        <taxon>Pseudomonadota</taxon>
        <taxon>Alphaproteobacteria</taxon>
        <taxon>Rhodospirillales</taxon>
        <taxon>Rhodospirillaceae</taxon>
        <taxon>Telmatospirillum</taxon>
    </lineage>
</organism>
<gene>
    <name evidence="5" type="ORF">CWS72_16320</name>
</gene>
<dbReference type="GO" id="GO:0009279">
    <property type="term" value="C:cell outer membrane"/>
    <property type="evidence" value="ECO:0007669"/>
    <property type="project" value="TreeGrafter"/>
</dbReference>
<reference evidence="6" key="1">
    <citation type="submission" date="2017-12" db="EMBL/GenBank/DDBJ databases">
        <title>Draft genome sequence of Telmatospirillum siberiense 26-4b1T, an acidotolerant peatland alphaproteobacterium potentially involved in sulfur cycling.</title>
        <authorList>
            <person name="Hausmann B."/>
            <person name="Pjevac P."/>
            <person name="Schreck K."/>
            <person name="Herbold C.W."/>
            <person name="Daims H."/>
            <person name="Wagner M."/>
            <person name="Pester M."/>
            <person name="Loy A."/>
        </authorList>
    </citation>
    <scope>NUCLEOTIDE SEQUENCE [LARGE SCALE GENOMIC DNA]</scope>
    <source>
        <strain evidence="6">26-4b1</strain>
    </source>
</reference>
<dbReference type="OrthoDB" id="8450043at2"/>
<feature type="signal peptide" evidence="3">
    <location>
        <begin position="1"/>
        <end position="27"/>
    </location>
</feature>
<evidence type="ECO:0000313" key="6">
    <source>
        <dbReference type="Proteomes" id="UP000233293"/>
    </source>
</evidence>
<dbReference type="GO" id="GO:0030288">
    <property type="term" value="C:outer membrane-bounded periplasmic space"/>
    <property type="evidence" value="ECO:0007669"/>
    <property type="project" value="TreeGrafter"/>
</dbReference>
<feature type="region of interest" description="Disordered" evidence="2">
    <location>
        <begin position="32"/>
        <end position="52"/>
    </location>
</feature>
<dbReference type="PANTHER" id="PTHR36504">
    <property type="entry name" value="LIPOPOLYSACCHARIDE EXPORT SYSTEM PROTEIN LPTA"/>
    <property type="match status" value="1"/>
</dbReference>
<evidence type="ECO:0000256" key="1">
    <source>
        <dbReference type="ARBA" id="ARBA00022729"/>
    </source>
</evidence>
<sequence>MNARVVRFLLAGLFCVDLLAVGGVAMAKDKAAKPQQPAKTEANAANDGGGLNFAEKSGTPLEIYADQGLELSQDSKTVIGRVNAKAIRGRVTVNGDVLTAHYRPKAPPPGQPVAPKPAKPPPDGNKQDGGSNEVWRVEADGHVSIATPTQAAYGDHADYNIDDAVVVITGKDLKMLTPTDVVTAQDSLEYWEHKQQAVARGNAVAVRAEKRIQADILVADFAQNAEKQMAMQRAHGYNHVILTTPREVVTGDRADYNVETGIVTVTGSVKITREENQVNGGYAVVNLNTGISRIFPVAPGAAEGADQRVKALFVPQKKQSAPSSAEPSSGGAPSASPAQGGTDQPSRTQ</sequence>
<protein>
    <recommendedName>
        <fullName evidence="4">Organic solvent tolerance-like N-terminal domain-containing protein</fullName>
    </recommendedName>
</protein>
<keyword evidence="6" id="KW-1185">Reference proteome</keyword>
<evidence type="ECO:0000256" key="2">
    <source>
        <dbReference type="SAM" id="MobiDB-lite"/>
    </source>
</evidence>